<dbReference type="Gene3D" id="1.25.40.20">
    <property type="entry name" value="Ankyrin repeat-containing domain"/>
    <property type="match status" value="1"/>
</dbReference>
<evidence type="ECO:0008006" key="2">
    <source>
        <dbReference type="Google" id="ProtNLM"/>
    </source>
</evidence>
<organism evidence="1">
    <name type="scientific">Satyrvirus sp</name>
    <dbReference type="NCBI Taxonomy" id="2487771"/>
    <lineage>
        <taxon>Viruses</taxon>
        <taxon>Varidnaviria</taxon>
        <taxon>Bamfordvirae</taxon>
        <taxon>Nucleocytoviricota</taxon>
        <taxon>Megaviricetes</taxon>
        <taxon>Imitervirales</taxon>
        <taxon>Mimiviridae</taxon>
        <taxon>Megamimivirinae</taxon>
    </lineage>
</organism>
<proteinExistence type="predicted"/>
<name>A0A3G5AEQ0_9VIRU</name>
<protein>
    <recommendedName>
        <fullName evidence="2">Ankyrin repeat protein</fullName>
    </recommendedName>
</protein>
<dbReference type="SUPFAM" id="SSF48403">
    <property type="entry name" value="Ankyrin repeat"/>
    <property type="match status" value="1"/>
</dbReference>
<evidence type="ECO:0000313" key="1">
    <source>
        <dbReference type="EMBL" id="AYV85064.1"/>
    </source>
</evidence>
<dbReference type="InterPro" id="IPR036770">
    <property type="entry name" value="Ankyrin_rpt-contain_sf"/>
</dbReference>
<dbReference type="EMBL" id="MK072438">
    <property type="protein sequence ID" value="AYV85064.1"/>
    <property type="molecule type" value="Genomic_DNA"/>
</dbReference>
<sequence>MDESDIEIIESDHFEEILIKKNINEFIKVVQNLKNRDQATLSLVAFYVLSFRETLDMLHILINQFGFVLTDDFLKKYVMLLSRPENKKIIKDMLGIDIWNFADDHALRYIFMIACGQNDIQTISDLINFGFDINGLPYNDKKDLLMDINYKNRYDTLQFIIDNGFDLNFVDDTMLFKYIKNCDFEMLKVLTANGVDFARIHKFDFPKEFNETYNLLVDLNLDPKSISYSFFV</sequence>
<reference evidence="1" key="1">
    <citation type="submission" date="2018-10" db="EMBL/GenBank/DDBJ databases">
        <title>Hidden diversity of soil giant viruses.</title>
        <authorList>
            <person name="Schulz F."/>
            <person name="Alteio L."/>
            <person name="Goudeau D."/>
            <person name="Ryan E.M."/>
            <person name="Malmstrom R.R."/>
            <person name="Blanchard J."/>
            <person name="Woyke T."/>
        </authorList>
    </citation>
    <scope>NUCLEOTIDE SEQUENCE</scope>
    <source>
        <strain evidence="1">SAV1</strain>
    </source>
</reference>
<gene>
    <name evidence="1" type="ORF">Satyrvirus2_75</name>
</gene>
<accession>A0A3G5AEQ0</accession>